<gene>
    <name evidence="10" type="ORF">J7T54_000265</name>
</gene>
<comment type="subcellular location">
    <subcellularLocation>
        <location evidence="1">Nucleus</location>
    </subcellularLocation>
</comment>
<dbReference type="GO" id="GO:0005634">
    <property type="term" value="C:nucleus"/>
    <property type="evidence" value="ECO:0007669"/>
    <property type="project" value="UniProtKB-SubCell"/>
</dbReference>
<dbReference type="InterPro" id="IPR051059">
    <property type="entry name" value="VerF-like"/>
</dbReference>
<organism evidence="10 11">
    <name type="scientific">Emericellopsis cladophorae</name>
    <dbReference type="NCBI Taxonomy" id="2686198"/>
    <lineage>
        <taxon>Eukaryota</taxon>
        <taxon>Fungi</taxon>
        <taxon>Dikarya</taxon>
        <taxon>Ascomycota</taxon>
        <taxon>Pezizomycotina</taxon>
        <taxon>Sordariomycetes</taxon>
        <taxon>Hypocreomycetidae</taxon>
        <taxon>Hypocreales</taxon>
        <taxon>Bionectriaceae</taxon>
        <taxon>Emericellopsis</taxon>
    </lineage>
</organism>
<feature type="compositionally biased region" description="Polar residues" evidence="8">
    <location>
        <begin position="39"/>
        <end position="54"/>
    </location>
</feature>
<dbReference type="GO" id="GO:0000981">
    <property type="term" value="F:DNA-binding transcription factor activity, RNA polymerase II-specific"/>
    <property type="evidence" value="ECO:0007669"/>
    <property type="project" value="InterPro"/>
</dbReference>
<evidence type="ECO:0000259" key="9">
    <source>
        <dbReference type="PROSITE" id="PS50157"/>
    </source>
</evidence>
<evidence type="ECO:0000313" key="10">
    <source>
        <dbReference type="EMBL" id="KAI6779965.1"/>
    </source>
</evidence>
<feature type="region of interest" description="Disordered" evidence="8">
    <location>
        <begin position="223"/>
        <end position="273"/>
    </location>
</feature>
<keyword evidence="5" id="KW-0862">Zinc</keyword>
<feature type="compositionally biased region" description="Polar residues" evidence="8">
    <location>
        <begin position="343"/>
        <end position="366"/>
    </location>
</feature>
<feature type="compositionally biased region" description="Polar residues" evidence="8">
    <location>
        <begin position="387"/>
        <end position="408"/>
    </location>
</feature>
<keyword evidence="11" id="KW-1185">Reference proteome</keyword>
<dbReference type="SMART" id="SM00355">
    <property type="entry name" value="ZnF_C2H2"/>
    <property type="match status" value="2"/>
</dbReference>
<feature type="region of interest" description="Disordered" evidence="8">
    <location>
        <begin position="39"/>
        <end position="85"/>
    </location>
</feature>
<evidence type="ECO:0000256" key="5">
    <source>
        <dbReference type="ARBA" id="ARBA00022833"/>
    </source>
</evidence>
<dbReference type="EMBL" id="JAGIXG020000039">
    <property type="protein sequence ID" value="KAI6779965.1"/>
    <property type="molecule type" value="Genomic_DNA"/>
</dbReference>
<dbReference type="GO" id="GO:0000785">
    <property type="term" value="C:chromatin"/>
    <property type="evidence" value="ECO:0007669"/>
    <property type="project" value="TreeGrafter"/>
</dbReference>
<feature type="region of interest" description="Disordered" evidence="8">
    <location>
        <begin position="387"/>
        <end position="411"/>
    </location>
</feature>
<dbReference type="Pfam" id="PF00096">
    <property type="entry name" value="zf-C2H2"/>
    <property type="match status" value="2"/>
</dbReference>
<accession>A0A9P9XYC3</accession>
<feature type="domain" description="C2H2-type" evidence="9">
    <location>
        <begin position="133"/>
        <end position="162"/>
    </location>
</feature>
<evidence type="ECO:0000256" key="3">
    <source>
        <dbReference type="ARBA" id="ARBA00022737"/>
    </source>
</evidence>
<keyword evidence="2" id="KW-0479">Metal-binding</keyword>
<feature type="domain" description="C2H2-type" evidence="9">
    <location>
        <begin position="163"/>
        <end position="190"/>
    </location>
</feature>
<feature type="compositionally biased region" description="Basic and acidic residues" evidence="8">
    <location>
        <begin position="233"/>
        <end position="243"/>
    </location>
</feature>
<evidence type="ECO:0000256" key="7">
    <source>
        <dbReference type="PROSITE-ProRule" id="PRU00042"/>
    </source>
</evidence>
<dbReference type="InterPro" id="IPR013087">
    <property type="entry name" value="Znf_C2H2_type"/>
</dbReference>
<evidence type="ECO:0000256" key="6">
    <source>
        <dbReference type="ARBA" id="ARBA00023242"/>
    </source>
</evidence>
<dbReference type="PROSITE" id="PS00028">
    <property type="entry name" value="ZINC_FINGER_C2H2_1"/>
    <property type="match status" value="2"/>
</dbReference>
<evidence type="ECO:0000256" key="4">
    <source>
        <dbReference type="ARBA" id="ARBA00022771"/>
    </source>
</evidence>
<reference evidence="10" key="1">
    <citation type="journal article" date="2021" name="J Fungi (Basel)">
        <title>Genomic and Metabolomic Analyses of the Marine Fungus Emericellopsis cladophorae: Insights into Saltwater Adaptability Mechanisms and Its Biosynthetic Potential.</title>
        <authorList>
            <person name="Goncalves M.F.M."/>
            <person name="Hilario S."/>
            <person name="Van de Peer Y."/>
            <person name="Esteves A.C."/>
            <person name="Alves A."/>
        </authorList>
    </citation>
    <scope>NUCLEOTIDE SEQUENCE</scope>
    <source>
        <strain evidence="10">MUM 19.33</strain>
    </source>
</reference>
<evidence type="ECO:0000256" key="8">
    <source>
        <dbReference type="SAM" id="MobiDB-lite"/>
    </source>
</evidence>
<proteinExistence type="predicted"/>
<dbReference type="OrthoDB" id="3437960at2759"/>
<dbReference type="SUPFAM" id="SSF57667">
    <property type="entry name" value="beta-beta-alpha zinc fingers"/>
    <property type="match status" value="2"/>
</dbReference>
<dbReference type="FunFam" id="3.30.160.60:FF:000110">
    <property type="entry name" value="Zinc finger protein-like"/>
    <property type="match status" value="1"/>
</dbReference>
<dbReference type="PANTHER" id="PTHR40626">
    <property type="entry name" value="MIP31509P"/>
    <property type="match status" value="1"/>
</dbReference>
<comment type="caution">
    <text evidence="10">The sequence shown here is derived from an EMBL/GenBank/DDBJ whole genome shotgun (WGS) entry which is preliminary data.</text>
</comment>
<dbReference type="RefSeq" id="XP_051360821.1">
    <property type="nucleotide sequence ID" value="XM_051508072.1"/>
</dbReference>
<feature type="compositionally biased region" description="Low complexity" evidence="8">
    <location>
        <begin position="255"/>
        <end position="273"/>
    </location>
</feature>
<feature type="region of interest" description="Disordered" evidence="8">
    <location>
        <begin position="305"/>
        <end position="366"/>
    </location>
</feature>
<dbReference type="AlphaFoldDB" id="A0A9P9XYC3"/>
<reference evidence="10" key="2">
    <citation type="submission" date="2022-07" db="EMBL/GenBank/DDBJ databases">
        <authorList>
            <person name="Goncalves M.F.M."/>
            <person name="Hilario S."/>
            <person name="Van De Peer Y."/>
            <person name="Esteves A.C."/>
            <person name="Alves A."/>
        </authorList>
    </citation>
    <scope>NUCLEOTIDE SEQUENCE</scope>
    <source>
        <strain evidence="10">MUM 19.33</strain>
    </source>
</reference>
<sequence length="500" mass="55803">MQHDTQTIRARRPPHLNLHQRTNIMQMPHFAPFDVNTSQQTASYPEPLSATSHGSFMAGTPREYSSPTDRSAVDENEAETIRPIRRKENSVDRSLETLTNAFDSYQELKVETGISSEEVHSYIDGPSTSTGLWTCTFQNCGKEFSRKENVKSHVQTHLNDRQFQCEECKKCFVRAHDLKRHARIHLTDKPYICPCQKAFARQDALTRHRQRGMCEGALDGVVRKSAKRGRPRKNPEIVGDRRERKARTRRQNNMSISSVSTMSSVSTYTDSSAAASPEQMLDYHSMVNLQHLSHDVQQMTIPEFDNSATSSAPMPTGRPFTQQVSTPVRSRSMVKREPADFPSFSSPQPYLQPASTTPSQQTLMSDPLSQPCVSPAVLMGVTPTSIDSHQGVLTSPSDVSSGQHSQGPETPFLSLDMDLSQPEGFGDLPELTASSSFGSLDDFNDQLYSFDDFQAQMAAETFFGSNGDTHANLYIEQWRLDQALGGFQDGGMSNAMWSDK</sequence>
<dbReference type="PROSITE" id="PS50157">
    <property type="entry name" value="ZINC_FINGER_C2H2_2"/>
    <property type="match status" value="2"/>
</dbReference>
<evidence type="ECO:0000256" key="1">
    <source>
        <dbReference type="ARBA" id="ARBA00004123"/>
    </source>
</evidence>
<feature type="compositionally biased region" description="Polar residues" evidence="8">
    <location>
        <begin position="305"/>
        <end position="329"/>
    </location>
</feature>
<dbReference type="Proteomes" id="UP001055219">
    <property type="component" value="Unassembled WGS sequence"/>
</dbReference>
<keyword evidence="4 7" id="KW-0863">Zinc-finger</keyword>
<dbReference type="InterPro" id="IPR036236">
    <property type="entry name" value="Znf_C2H2_sf"/>
</dbReference>
<evidence type="ECO:0000256" key="2">
    <source>
        <dbReference type="ARBA" id="ARBA00022723"/>
    </source>
</evidence>
<dbReference type="PANTHER" id="PTHR40626:SF31">
    <property type="entry name" value="TRANSCRIPTIONAL ACTIVATOR_REPRESSOR MOT3"/>
    <property type="match status" value="1"/>
</dbReference>
<keyword evidence="3" id="KW-0677">Repeat</keyword>
<dbReference type="GeneID" id="75826786"/>
<keyword evidence="6" id="KW-0539">Nucleus</keyword>
<dbReference type="GO" id="GO:0000978">
    <property type="term" value="F:RNA polymerase II cis-regulatory region sequence-specific DNA binding"/>
    <property type="evidence" value="ECO:0007669"/>
    <property type="project" value="InterPro"/>
</dbReference>
<protein>
    <recommendedName>
        <fullName evidence="9">C2H2-type domain-containing protein</fullName>
    </recommendedName>
</protein>
<evidence type="ECO:0000313" key="11">
    <source>
        <dbReference type="Proteomes" id="UP001055219"/>
    </source>
</evidence>
<dbReference type="GO" id="GO:0008270">
    <property type="term" value="F:zinc ion binding"/>
    <property type="evidence" value="ECO:0007669"/>
    <property type="project" value="UniProtKB-KW"/>
</dbReference>
<name>A0A9P9XYC3_9HYPO</name>
<dbReference type="Gene3D" id="3.30.160.60">
    <property type="entry name" value="Classic Zinc Finger"/>
    <property type="match status" value="3"/>
</dbReference>